<dbReference type="InterPro" id="IPR019199">
    <property type="entry name" value="Virulence_VapD/CRISPR_Cas2"/>
</dbReference>
<proteinExistence type="inferred from homology"/>
<dbReference type="HAMAP" id="MF_01471">
    <property type="entry name" value="Cas2"/>
    <property type="match status" value="1"/>
</dbReference>
<accession>A0A377PXU5</accession>
<evidence type="ECO:0000256" key="8">
    <source>
        <dbReference type="ARBA" id="ARBA00023118"/>
    </source>
</evidence>
<evidence type="ECO:0000256" key="5">
    <source>
        <dbReference type="ARBA" id="ARBA00022759"/>
    </source>
</evidence>
<dbReference type="CDD" id="cd09725">
    <property type="entry name" value="Cas2_I_II_III"/>
    <property type="match status" value="1"/>
</dbReference>
<dbReference type="GO" id="GO:0016787">
    <property type="term" value="F:hydrolase activity"/>
    <property type="evidence" value="ECO:0007669"/>
    <property type="project" value="UniProtKB-KW"/>
</dbReference>
<dbReference type="SUPFAM" id="SSF143430">
    <property type="entry name" value="TTP0101/SSO1404-like"/>
    <property type="match status" value="1"/>
</dbReference>
<sequence>MNYLITYDIKSNKKRKKVSDFLDGYGLRVNLSVYECQLTKKALKEIKTNLKKILNRKTDSIRLYRICKNCNNKSKSIGKGKEPFAPIDLNF</sequence>
<evidence type="ECO:0000256" key="10">
    <source>
        <dbReference type="PIRNR" id="PIRNR032582"/>
    </source>
</evidence>
<keyword evidence="5 9" id="KW-0255">Endonuclease</keyword>
<dbReference type="Proteomes" id="UP000255269">
    <property type="component" value="Unassembled WGS sequence"/>
</dbReference>
<dbReference type="PANTHER" id="PTHR34405:SF3">
    <property type="entry name" value="CRISPR-ASSOCIATED ENDORIBONUCLEASE CAS2 3"/>
    <property type="match status" value="1"/>
</dbReference>
<comment type="function">
    <text evidence="9">CRISPR (clustered regularly interspaced short palindromic repeat), is an adaptive immune system that provides protection against mobile genetic elements (viruses, transposable elements and conjugative plasmids). CRISPR clusters contain sequences complementary to antecedent mobile elements and target invading nucleic acids. CRISPR clusters are transcribed and processed into CRISPR RNA (crRNA). Functions as a ssRNA-specific endoribonuclease. Involved in the integration of spacer DNA into the CRISPR cassette.</text>
</comment>
<reference evidence="11 12" key="1">
    <citation type="submission" date="2018-06" db="EMBL/GenBank/DDBJ databases">
        <authorList>
            <consortium name="Pathogen Informatics"/>
            <person name="Doyle S."/>
        </authorList>
    </citation>
    <scope>NUCLEOTIDE SEQUENCE [LARGE SCALE GENOMIC DNA]</scope>
    <source>
        <strain evidence="11 12">NCTC13156</strain>
    </source>
</reference>
<evidence type="ECO:0000256" key="1">
    <source>
        <dbReference type="ARBA" id="ARBA00001946"/>
    </source>
</evidence>
<dbReference type="AlphaFoldDB" id="A0A377PXU5"/>
<dbReference type="PIRSF" id="PIRSF032582">
    <property type="entry name" value="Cas2"/>
    <property type="match status" value="1"/>
</dbReference>
<gene>
    <name evidence="9" type="primary">cas2</name>
    <name evidence="11" type="ORF">NCTC13156_00179</name>
</gene>
<evidence type="ECO:0000256" key="9">
    <source>
        <dbReference type="HAMAP-Rule" id="MF_01471"/>
    </source>
</evidence>
<keyword evidence="6 9" id="KW-0378">Hydrolase</keyword>
<dbReference type="InterPro" id="IPR021127">
    <property type="entry name" value="CRISPR_associated_Cas2"/>
</dbReference>
<name>A0A377PXU5_9HELI</name>
<comment type="cofactor">
    <cofactor evidence="1 9">
        <name>Mg(2+)</name>
        <dbReference type="ChEBI" id="CHEBI:18420"/>
    </cofactor>
</comment>
<feature type="binding site" evidence="9">
    <location>
        <position position="8"/>
    </location>
    <ligand>
        <name>Mg(2+)</name>
        <dbReference type="ChEBI" id="CHEBI:18420"/>
        <note>catalytic</note>
    </ligand>
</feature>
<comment type="similarity">
    <text evidence="2 9 10">Belongs to the CRISPR-associated endoribonuclease Cas2 protein family.</text>
</comment>
<dbReference type="RefSeq" id="WP_005021425.1">
    <property type="nucleotide sequence ID" value="NZ_CABKNZ010000043.1"/>
</dbReference>
<dbReference type="Pfam" id="PF09827">
    <property type="entry name" value="CRISPR_Cas2"/>
    <property type="match status" value="1"/>
</dbReference>
<comment type="subunit">
    <text evidence="9">Homodimer, forms a heterotetramer with a Cas1 homodimer.</text>
</comment>
<evidence type="ECO:0000256" key="7">
    <source>
        <dbReference type="ARBA" id="ARBA00022842"/>
    </source>
</evidence>
<evidence type="ECO:0000313" key="12">
    <source>
        <dbReference type="Proteomes" id="UP000255269"/>
    </source>
</evidence>
<evidence type="ECO:0000256" key="4">
    <source>
        <dbReference type="ARBA" id="ARBA00022723"/>
    </source>
</evidence>
<keyword evidence="4 9" id="KW-0479">Metal-binding</keyword>
<evidence type="ECO:0000256" key="2">
    <source>
        <dbReference type="ARBA" id="ARBA00009959"/>
    </source>
</evidence>
<evidence type="ECO:0000256" key="3">
    <source>
        <dbReference type="ARBA" id="ARBA00022722"/>
    </source>
</evidence>
<dbReference type="GO" id="GO:0046872">
    <property type="term" value="F:metal ion binding"/>
    <property type="evidence" value="ECO:0007669"/>
    <property type="project" value="UniProtKB-UniRule"/>
</dbReference>
<dbReference type="GO" id="GO:0051607">
    <property type="term" value="P:defense response to virus"/>
    <property type="evidence" value="ECO:0007669"/>
    <property type="project" value="UniProtKB-UniRule"/>
</dbReference>
<dbReference type="GO" id="GO:0004521">
    <property type="term" value="F:RNA endonuclease activity"/>
    <property type="evidence" value="ECO:0007669"/>
    <property type="project" value="UniProtKB-UniRule"/>
</dbReference>
<keyword evidence="7 9" id="KW-0460">Magnesium</keyword>
<dbReference type="PANTHER" id="PTHR34405">
    <property type="entry name" value="CRISPR-ASSOCIATED ENDORIBONUCLEASE CAS2"/>
    <property type="match status" value="1"/>
</dbReference>
<protein>
    <recommendedName>
        <fullName evidence="9">CRISPR-associated endoribonuclease Cas2</fullName>
        <ecNumber evidence="9">3.1.-.-</ecNumber>
    </recommendedName>
</protein>
<dbReference type="GO" id="GO:0043571">
    <property type="term" value="P:maintenance of CRISPR repeat elements"/>
    <property type="evidence" value="ECO:0007669"/>
    <property type="project" value="UniProtKB-UniRule"/>
</dbReference>
<dbReference type="Gene3D" id="3.30.70.240">
    <property type="match status" value="1"/>
</dbReference>
<evidence type="ECO:0000313" key="11">
    <source>
        <dbReference type="EMBL" id="STQ87367.1"/>
    </source>
</evidence>
<keyword evidence="8 9" id="KW-0051">Antiviral defense</keyword>
<dbReference type="EMBL" id="UGJF01000001">
    <property type="protein sequence ID" value="STQ87367.1"/>
    <property type="molecule type" value="Genomic_DNA"/>
</dbReference>
<dbReference type="EC" id="3.1.-.-" evidence="9"/>
<evidence type="ECO:0000256" key="6">
    <source>
        <dbReference type="ARBA" id="ARBA00022801"/>
    </source>
</evidence>
<dbReference type="NCBIfam" id="TIGR01573">
    <property type="entry name" value="cas2"/>
    <property type="match status" value="1"/>
</dbReference>
<organism evidence="11 12">
    <name type="scientific">Helicobacter pullorum</name>
    <dbReference type="NCBI Taxonomy" id="35818"/>
    <lineage>
        <taxon>Bacteria</taxon>
        <taxon>Pseudomonadati</taxon>
        <taxon>Campylobacterota</taxon>
        <taxon>Epsilonproteobacteria</taxon>
        <taxon>Campylobacterales</taxon>
        <taxon>Helicobacteraceae</taxon>
        <taxon>Helicobacter</taxon>
    </lineage>
</organism>
<keyword evidence="3 9" id="KW-0540">Nuclease</keyword>